<accession>A0A2P2QZV9</accession>
<proteinExistence type="predicted"/>
<sequence length="30" mass="3340">MLGKMHEGLFYLTIGGCSIAELFSYNLLDC</sequence>
<organism evidence="1">
    <name type="scientific">Rhizophora mucronata</name>
    <name type="common">Asiatic mangrove</name>
    <dbReference type="NCBI Taxonomy" id="61149"/>
    <lineage>
        <taxon>Eukaryota</taxon>
        <taxon>Viridiplantae</taxon>
        <taxon>Streptophyta</taxon>
        <taxon>Embryophyta</taxon>
        <taxon>Tracheophyta</taxon>
        <taxon>Spermatophyta</taxon>
        <taxon>Magnoliopsida</taxon>
        <taxon>eudicotyledons</taxon>
        <taxon>Gunneridae</taxon>
        <taxon>Pentapetalae</taxon>
        <taxon>rosids</taxon>
        <taxon>fabids</taxon>
        <taxon>Malpighiales</taxon>
        <taxon>Rhizophoraceae</taxon>
        <taxon>Rhizophora</taxon>
    </lineage>
</organism>
<reference evidence="1" key="1">
    <citation type="submission" date="2018-02" db="EMBL/GenBank/DDBJ databases">
        <title>Rhizophora mucronata_Transcriptome.</title>
        <authorList>
            <person name="Meera S.P."/>
            <person name="Sreeshan A."/>
            <person name="Augustine A."/>
        </authorList>
    </citation>
    <scope>NUCLEOTIDE SEQUENCE</scope>
    <source>
        <tissue evidence="1">Leaf</tissue>
    </source>
</reference>
<protein>
    <submittedName>
        <fullName evidence="1">Uncharacterized protein</fullName>
    </submittedName>
</protein>
<name>A0A2P2QZV9_RHIMU</name>
<dbReference type="AlphaFoldDB" id="A0A2P2QZV9"/>
<evidence type="ECO:0000313" key="1">
    <source>
        <dbReference type="EMBL" id="MBX72505.1"/>
    </source>
</evidence>
<dbReference type="EMBL" id="GGEC01092021">
    <property type="protein sequence ID" value="MBX72505.1"/>
    <property type="molecule type" value="Transcribed_RNA"/>
</dbReference>